<dbReference type="Proteomes" id="UP000004319">
    <property type="component" value="Unassembled WGS sequence"/>
</dbReference>
<feature type="region of interest" description="Disordered" evidence="1">
    <location>
        <begin position="1"/>
        <end position="27"/>
    </location>
</feature>
<evidence type="ECO:0000313" key="3">
    <source>
        <dbReference type="Proteomes" id="UP000004319"/>
    </source>
</evidence>
<dbReference type="AlphaFoldDB" id="F7VHG4"/>
<accession>F7VHG4</accession>
<dbReference type="EMBL" id="BABS01000126">
    <property type="protein sequence ID" value="GAA09809.1"/>
    <property type="molecule type" value="Genomic_DNA"/>
</dbReference>
<proteinExistence type="predicted"/>
<evidence type="ECO:0000256" key="1">
    <source>
        <dbReference type="SAM" id="MobiDB-lite"/>
    </source>
</evidence>
<sequence>MYSGPKSPARPHGGRFRKNDEEQKPLGAGNHLTTMLLFQALSWLLPHVGQHDFQQVLDA</sequence>
<gene>
    <name evidence="2" type="ORF">ATPR_2813</name>
</gene>
<reference evidence="2 3" key="1">
    <citation type="journal article" date="2011" name="Biochem. Biophys. Res. Commun.">
        <title>Increased number of Arginine-based salt bridges contributes to the thermotolerance of thermotolerant acetic acid bacteria, Acetobacter tropicalis SKU1100.</title>
        <authorList>
            <person name="Matsutani M."/>
            <person name="Hirakawa H."/>
            <person name="Nishikura M."/>
            <person name="Soemphol W."/>
            <person name="Ali I.A.I."/>
            <person name="Yakushi T."/>
            <person name="Matsushita K."/>
        </authorList>
    </citation>
    <scope>NUCLEOTIDE SEQUENCE [LARGE SCALE GENOMIC DNA]</scope>
    <source>
        <strain evidence="2 3">NBRC 101654</strain>
    </source>
</reference>
<organism evidence="2 3">
    <name type="scientific">Acetobacter tropicalis NBRC 101654</name>
    <dbReference type="NCBI Taxonomy" id="749388"/>
    <lineage>
        <taxon>Bacteria</taxon>
        <taxon>Pseudomonadati</taxon>
        <taxon>Pseudomonadota</taxon>
        <taxon>Alphaproteobacteria</taxon>
        <taxon>Acetobacterales</taxon>
        <taxon>Acetobacteraceae</taxon>
        <taxon>Acetobacter</taxon>
    </lineage>
</organism>
<evidence type="ECO:0000313" key="2">
    <source>
        <dbReference type="EMBL" id="GAA09809.1"/>
    </source>
</evidence>
<name>F7VHG4_9PROT</name>
<comment type="caution">
    <text evidence="2">The sequence shown here is derived from an EMBL/GenBank/DDBJ whole genome shotgun (WGS) entry which is preliminary data.</text>
</comment>
<protein>
    <submittedName>
        <fullName evidence="2">Uncharacterized protein</fullName>
    </submittedName>
</protein>